<dbReference type="Gene3D" id="3.40.50.11320">
    <property type="match status" value="1"/>
</dbReference>
<name>L1J1E3_GUITC</name>
<dbReference type="EnsemblProtists" id="EKX41905">
    <property type="protein sequence ID" value="EKX41905"/>
    <property type="gene ID" value="GUITHDRAFT_95862"/>
</dbReference>
<keyword evidence="2" id="KW-0645">Protease</keyword>
<reference evidence="4" key="3">
    <citation type="submission" date="2016-03" db="UniProtKB">
        <authorList>
            <consortium name="EnsemblProtists"/>
        </authorList>
    </citation>
    <scope>IDENTIFICATION</scope>
</reference>
<dbReference type="RefSeq" id="XP_005828885.1">
    <property type="nucleotide sequence ID" value="XM_005828828.1"/>
</dbReference>
<evidence type="ECO:0000313" key="3">
    <source>
        <dbReference type="EMBL" id="EKX41905.1"/>
    </source>
</evidence>
<dbReference type="GeneID" id="17298619"/>
<dbReference type="PaxDb" id="55529-EKX41905"/>
<dbReference type="Proteomes" id="UP000011087">
    <property type="component" value="Unassembled WGS sequence"/>
</dbReference>
<dbReference type="HOGENOM" id="CLU_008523_13_3_1"/>
<dbReference type="SUPFAM" id="SSF53474">
    <property type="entry name" value="alpha/beta-Hydrolases"/>
    <property type="match status" value="1"/>
</dbReference>
<evidence type="ECO:0000256" key="1">
    <source>
        <dbReference type="ARBA" id="ARBA00009431"/>
    </source>
</evidence>
<keyword evidence="2" id="KW-0378">Hydrolase</keyword>
<feature type="signal peptide" evidence="2">
    <location>
        <begin position="1"/>
        <end position="20"/>
    </location>
</feature>
<dbReference type="GO" id="GO:0004185">
    <property type="term" value="F:serine-type carboxypeptidase activity"/>
    <property type="evidence" value="ECO:0007669"/>
    <property type="project" value="UniProtKB-UniRule"/>
</dbReference>
<feature type="chain" id="PRO_5008451369" description="Carboxypeptidase" evidence="2">
    <location>
        <begin position="21"/>
        <end position="467"/>
    </location>
</feature>
<reference evidence="5" key="2">
    <citation type="submission" date="2012-11" db="EMBL/GenBank/DDBJ databases">
        <authorList>
            <person name="Kuo A."/>
            <person name="Curtis B.A."/>
            <person name="Tanifuji G."/>
            <person name="Burki F."/>
            <person name="Gruber A."/>
            <person name="Irimia M."/>
            <person name="Maruyama S."/>
            <person name="Arias M.C."/>
            <person name="Ball S.G."/>
            <person name="Gile G.H."/>
            <person name="Hirakawa Y."/>
            <person name="Hopkins J.F."/>
            <person name="Rensing S.A."/>
            <person name="Schmutz J."/>
            <person name="Symeonidi A."/>
            <person name="Elias M."/>
            <person name="Eveleigh R.J."/>
            <person name="Herman E.K."/>
            <person name="Klute M.J."/>
            <person name="Nakayama T."/>
            <person name="Obornik M."/>
            <person name="Reyes-Prieto A."/>
            <person name="Armbrust E.V."/>
            <person name="Aves S.J."/>
            <person name="Beiko R.G."/>
            <person name="Coutinho P."/>
            <person name="Dacks J.B."/>
            <person name="Durnford D.G."/>
            <person name="Fast N.M."/>
            <person name="Green B.R."/>
            <person name="Grisdale C."/>
            <person name="Hempe F."/>
            <person name="Henrissat B."/>
            <person name="Hoppner M.P."/>
            <person name="Ishida K.-I."/>
            <person name="Kim E."/>
            <person name="Koreny L."/>
            <person name="Kroth P.G."/>
            <person name="Liu Y."/>
            <person name="Malik S.-B."/>
            <person name="Maier U.G."/>
            <person name="McRose D."/>
            <person name="Mock T."/>
            <person name="Neilson J.A."/>
            <person name="Onodera N.T."/>
            <person name="Poole A.M."/>
            <person name="Pritham E.J."/>
            <person name="Richards T.A."/>
            <person name="Rocap G."/>
            <person name="Roy S.W."/>
            <person name="Sarai C."/>
            <person name="Schaack S."/>
            <person name="Shirato S."/>
            <person name="Slamovits C.H."/>
            <person name="Spencer D.F."/>
            <person name="Suzuki S."/>
            <person name="Worden A.Z."/>
            <person name="Zauner S."/>
            <person name="Barry K."/>
            <person name="Bell C."/>
            <person name="Bharti A.K."/>
            <person name="Crow J.A."/>
            <person name="Grimwood J."/>
            <person name="Kramer R."/>
            <person name="Lindquist E."/>
            <person name="Lucas S."/>
            <person name="Salamov A."/>
            <person name="McFadden G.I."/>
            <person name="Lane C.E."/>
            <person name="Keeling P.J."/>
            <person name="Gray M.W."/>
            <person name="Grigoriev I.V."/>
            <person name="Archibald J.M."/>
        </authorList>
    </citation>
    <scope>NUCLEOTIDE SEQUENCE</scope>
    <source>
        <strain evidence="5">CCMP2712</strain>
    </source>
</reference>
<dbReference type="PRINTS" id="PR00724">
    <property type="entry name" value="CRBOXYPTASEC"/>
</dbReference>
<keyword evidence="5" id="KW-1185">Reference proteome</keyword>
<dbReference type="InterPro" id="IPR018202">
    <property type="entry name" value="Ser_caboxypep_ser_AS"/>
</dbReference>
<comment type="similarity">
    <text evidence="1 2">Belongs to the peptidase S10 family.</text>
</comment>
<evidence type="ECO:0000313" key="5">
    <source>
        <dbReference type="Proteomes" id="UP000011087"/>
    </source>
</evidence>
<proteinExistence type="inferred from homology"/>
<dbReference type="OrthoDB" id="443318at2759"/>
<keyword evidence="2" id="KW-0732">Signal</keyword>
<sequence>MAPWMAVVAMVAIGMQVALAVPTHSRRRAGGGLAEPLAPGATDEITDLPGLPKEVSKFKQYAGYIPVGGGKSLFYWFVEAQKNPASSPLVLWTNGGPGCSGLTGFLSEQGPFRAEKGGQLSLNKYSWNRVANMIFIEQPAGVGFSQGPSNMTYGDAEAAKDNRAFVLGFLSRYPMYKDNDLYLTSESYGGHYIPTLAMLLLDLPNFKGFAVGNPLTWMPYRDYGQYAAYASRQLIPKPLWDRFVALGCFLFPSANQTDCDSMTASMDAMTANMDPYALDFPICQTPSLASGRTERYLLLKKIASADKKQRKTLSGYFPKYKPCVDDYMTQYLNRKDVQKAIHVSNPGSVTWSVCSDVVNEAYNPKDVAAPMMGVYNELIKHGGLKMMIYSGDDDSICSTAGAQMWIWGLGKPIEEWQQWSSKGQVAGFTVKFPGLRFTTVHGAGHMVPSTRPMQAYDMFVKFLEDSW</sequence>
<dbReference type="STRING" id="905079.L1J1E3"/>
<dbReference type="InterPro" id="IPR033124">
    <property type="entry name" value="Ser_caboxypep_his_AS"/>
</dbReference>
<dbReference type="eggNOG" id="KOG1282">
    <property type="taxonomic scope" value="Eukaryota"/>
</dbReference>
<keyword evidence="2" id="KW-0121">Carboxypeptidase</keyword>
<dbReference type="GO" id="GO:0006508">
    <property type="term" value="P:proteolysis"/>
    <property type="evidence" value="ECO:0007669"/>
    <property type="project" value="UniProtKB-KW"/>
</dbReference>
<dbReference type="PROSITE" id="PS00560">
    <property type="entry name" value="CARBOXYPEPT_SER_HIS"/>
    <property type="match status" value="1"/>
</dbReference>
<accession>L1J1E3</accession>
<dbReference type="PANTHER" id="PTHR11802">
    <property type="entry name" value="SERINE PROTEASE FAMILY S10 SERINE CARBOXYPEPTIDASE"/>
    <property type="match status" value="1"/>
</dbReference>
<organism evidence="3">
    <name type="scientific">Guillardia theta (strain CCMP2712)</name>
    <name type="common">Cryptophyte</name>
    <dbReference type="NCBI Taxonomy" id="905079"/>
    <lineage>
        <taxon>Eukaryota</taxon>
        <taxon>Cryptophyceae</taxon>
        <taxon>Pyrenomonadales</taxon>
        <taxon>Geminigeraceae</taxon>
        <taxon>Guillardia</taxon>
    </lineage>
</organism>
<dbReference type="OMA" id="GRFLHYW"/>
<dbReference type="EC" id="3.4.16.-" evidence="2"/>
<evidence type="ECO:0000256" key="2">
    <source>
        <dbReference type="RuleBase" id="RU361156"/>
    </source>
</evidence>
<dbReference type="MEROPS" id="S10.005"/>
<dbReference type="InterPro" id="IPR029058">
    <property type="entry name" value="AB_hydrolase_fold"/>
</dbReference>
<dbReference type="Gene3D" id="6.10.250.940">
    <property type="match status" value="1"/>
</dbReference>
<dbReference type="AlphaFoldDB" id="L1J1E3"/>
<evidence type="ECO:0000313" key="4">
    <source>
        <dbReference type="EnsemblProtists" id="EKX41905"/>
    </source>
</evidence>
<protein>
    <recommendedName>
        <fullName evidence="2">Carboxypeptidase</fullName>
        <ecNumber evidence="2">3.4.16.-</ecNumber>
    </recommendedName>
</protein>
<dbReference type="PANTHER" id="PTHR11802:SF201">
    <property type="entry name" value="CARBOXYPEPTIDASE"/>
    <property type="match status" value="1"/>
</dbReference>
<dbReference type="EMBL" id="JH993020">
    <property type="protein sequence ID" value="EKX41905.1"/>
    <property type="molecule type" value="Genomic_DNA"/>
</dbReference>
<dbReference type="InterPro" id="IPR001563">
    <property type="entry name" value="Peptidase_S10"/>
</dbReference>
<dbReference type="KEGG" id="gtt:GUITHDRAFT_95862"/>
<dbReference type="PROSITE" id="PS00131">
    <property type="entry name" value="CARBOXYPEPT_SER_SER"/>
    <property type="match status" value="1"/>
</dbReference>
<gene>
    <name evidence="3" type="ORF">GUITHDRAFT_95862</name>
</gene>
<dbReference type="Gene3D" id="3.40.50.1820">
    <property type="entry name" value="alpha/beta hydrolase"/>
    <property type="match status" value="1"/>
</dbReference>
<reference evidence="3 5" key="1">
    <citation type="journal article" date="2012" name="Nature">
        <title>Algal genomes reveal evolutionary mosaicism and the fate of nucleomorphs.</title>
        <authorList>
            <consortium name="DOE Joint Genome Institute"/>
            <person name="Curtis B.A."/>
            <person name="Tanifuji G."/>
            <person name="Burki F."/>
            <person name="Gruber A."/>
            <person name="Irimia M."/>
            <person name="Maruyama S."/>
            <person name="Arias M.C."/>
            <person name="Ball S.G."/>
            <person name="Gile G.H."/>
            <person name="Hirakawa Y."/>
            <person name="Hopkins J.F."/>
            <person name="Kuo A."/>
            <person name="Rensing S.A."/>
            <person name="Schmutz J."/>
            <person name="Symeonidi A."/>
            <person name="Elias M."/>
            <person name="Eveleigh R.J."/>
            <person name="Herman E.K."/>
            <person name="Klute M.J."/>
            <person name="Nakayama T."/>
            <person name="Obornik M."/>
            <person name="Reyes-Prieto A."/>
            <person name="Armbrust E.V."/>
            <person name="Aves S.J."/>
            <person name="Beiko R.G."/>
            <person name="Coutinho P."/>
            <person name="Dacks J.B."/>
            <person name="Durnford D.G."/>
            <person name="Fast N.M."/>
            <person name="Green B.R."/>
            <person name="Grisdale C.J."/>
            <person name="Hempel F."/>
            <person name="Henrissat B."/>
            <person name="Hoppner M.P."/>
            <person name="Ishida K."/>
            <person name="Kim E."/>
            <person name="Koreny L."/>
            <person name="Kroth P.G."/>
            <person name="Liu Y."/>
            <person name="Malik S.B."/>
            <person name="Maier U.G."/>
            <person name="McRose D."/>
            <person name="Mock T."/>
            <person name="Neilson J.A."/>
            <person name="Onodera N.T."/>
            <person name="Poole A.M."/>
            <person name="Pritham E.J."/>
            <person name="Richards T.A."/>
            <person name="Rocap G."/>
            <person name="Roy S.W."/>
            <person name="Sarai C."/>
            <person name="Schaack S."/>
            <person name="Shirato S."/>
            <person name="Slamovits C.H."/>
            <person name="Spencer D.F."/>
            <person name="Suzuki S."/>
            <person name="Worden A.Z."/>
            <person name="Zauner S."/>
            <person name="Barry K."/>
            <person name="Bell C."/>
            <person name="Bharti A.K."/>
            <person name="Crow J.A."/>
            <person name="Grimwood J."/>
            <person name="Kramer R."/>
            <person name="Lindquist E."/>
            <person name="Lucas S."/>
            <person name="Salamov A."/>
            <person name="McFadden G.I."/>
            <person name="Lane C.E."/>
            <person name="Keeling P.J."/>
            <person name="Gray M.W."/>
            <person name="Grigoriev I.V."/>
            <person name="Archibald J.M."/>
        </authorList>
    </citation>
    <scope>NUCLEOTIDE SEQUENCE</scope>
    <source>
        <strain evidence="3 5">CCMP2712</strain>
    </source>
</reference>
<dbReference type="Pfam" id="PF00450">
    <property type="entry name" value="Peptidase_S10"/>
    <property type="match status" value="1"/>
</dbReference>